<dbReference type="GO" id="GO:0006666">
    <property type="term" value="P:3-keto-sphinganine metabolic process"/>
    <property type="evidence" value="ECO:0007669"/>
    <property type="project" value="TreeGrafter"/>
</dbReference>
<dbReference type="SUPFAM" id="SSF51735">
    <property type="entry name" value="NAD(P)-binding Rossmann-fold domains"/>
    <property type="match status" value="1"/>
</dbReference>
<proteinExistence type="predicted"/>
<protein>
    <submittedName>
        <fullName evidence="2">Putative oxidoreductase</fullName>
        <ecNumber evidence="2">1.1.1.102</ecNumber>
    </submittedName>
</protein>
<keyword evidence="1" id="KW-0472">Membrane</keyword>
<gene>
    <name evidence="2" type="ORF">TGDOM2_304470</name>
</gene>
<dbReference type="GO" id="GO:0030148">
    <property type="term" value="P:sphingolipid biosynthetic process"/>
    <property type="evidence" value="ECO:0007669"/>
    <property type="project" value="TreeGrafter"/>
</dbReference>
<keyword evidence="1" id="KW-0812">Transmembrane</keyword>
<dbReference type="PRINTS" id="PR00081">
    <property type="entry name" value="GDHRDH"/>
</dbReference>
<sequence length="503" mass="54579">MRVGTAFVLFPSLHSVSVPPVSKMLLFVARNTVSTLLALAAIFLLPFLALGGTASGFASLLVSVPLLILFVFVYCAQVAAVRFPLGSKSASSCVEEACGDREQNGKRGARLSNHLPGDGETQQPVSFLALLRLVFQYAVSRVFPLWRVDLALPYRIEGRHVLISGGSKGIGLSLALECVRKRAKVISLVARTLSTLQDAQSLCIEEAKNHSISMAIQVIQADLADASTVQETLEKAVNLEGSVVFSDEAHELKTSFELEKLSAPSKKGPRHASGLCPVDFLFCNAAAVEPRTLETTPSSEVCRILDMNMKSTILQIKAVLPCMQRRHFGCICFTNSIAALVPIYGLALYSATKAGFTALFTALEQETAGSNILFANAYLPSVDTPGFQREKEVRPTLTAKLEGTITVRSADAVARDVVDQIERGKNCITVCEDGWLLSRRAATFCSSTSFANLVFEVLGAGFVRFYLVWMHALFQYTSARERKQAFTETGETDESADATKKRS</sequence>
<dbReference type="OrthoDB" id="37659at2759"/>
<keyword evidence="2" id="KW-0560">Oxidoreductase</keyword>
<dbReference type="GO" id="GO:0005789">
    <property type="term" value="C:endoplasmic reticulum membrane"/>
    <property type="evidence" value="ECO:0007669"/>
    <property type="project" value="TreeGrafter"/>
</dbReference>
<dbReference type="Pfam" id="PF00106">
    <property type="entry name" value="adh_short"/>
    <property type="match status" value="2"/>
</dbReference>
<dbReference type="InterPro" id="IPR036291">
    <property type="entry name" value="NAD(P)-bd_dom_sf"/>
</dbReference>
<dbReference type="AlphaFoldDB" id="A0A086JJD7"/>
<evidence type="ECO:0000313" key="2">
    <source>
        <dbReference type="EMBL" id="KFG32255.1"/>
    </source>
</evidence>
<reference evidence="2 3" key="1">
    <citation type="submission" date="2014-02" db="EMBL/GenBank/DDBJ databases">
        <authorList>
            <person name="Sibley D."/>
            <person name="Venepally P."/>
            <person name="Karamycheva S."/>
            <person name="Hadjithomas M."/>
            <person name="Khan A."/>
            <person name="Brunk B."/>
            <person name="Roos D."/>
            <person name="Caler E."/>
            <person name="Lorenzi H."/>
        </authorList>
    </citation>
    <scope>NUCLEOTIDE SEQUENCE [LARGE SCALE GENOMIC DNA]</scope>
    <source>
        <strain evidence="2 3">GAB2-2007-GAL-DOM2</strain>
    </source>
</reference>
<dbReference type="GO" id="GO:0047560">
    <property type="term" value="F:3-dehydrosphinganine reductase activity"/>
    <property type="evidence" value="ECO:0007669"/>
    <property type="project" value="UniProtKB-EC"/>
</dbReference>
<evidence type="ECO:0000256" key="1">
    <source>
        <dbReference type="SAM" id="Phobius"/>
    </source>
</evidence>
<dbReference type="PANTHER" id="PTHR43550:SF3">
    <property type="entry name" value="3-KETODIHYDROSPHINGOSINE REDUCTASE"/>
    <property type="match status" value="1"/>
</dbReference>
<comment type="caution">
    <text evidence="2">The sequence shown here is derived from an EMBL/GenBank/DDBJ whole genome shotgun (WGS) entry which is preliminary data.</text>
</comment>
<feature type="transmembrane region" description="Helical" evidence="1">
    <location>
        <begin position="25"/>
        <end position="50"/>
    </location>
</feature>
<dbReference type="VEuPathDB" id="ToxoDB:TGDOM2_304470"/>
<evidence type="ECO:0000313" key="3">
    <source>
        <dbReference type="Proteomes" id="UP000028837"/>
    </source>
</evidence>
<keyword evidence="1" id="KW-1133">Transmembrane helix</keyword>
<dbReference type="EC" id="1.1.1.102" evidence="2"/>
<dbReference type="Gene3D" id="3.40.50.720">
    <property type="entry name" value="NAD(P)-binding Rossmann-like Domain"/>
    <property type="match status" value="1"/>
</dbReference>
<accession>A0A086JJD7</accession>
<name>A0A086JJD7_TOXGO</name>
<feature type="transmembrane region" description="Helical" evidence="1">
    <location>
        <begin position="57"/>
        <end position="80"/>
    </location>
</feature>
<dbReference type="EMBL" id="AHZU02001444">
    <property type="protein sequence ID" value="KFG32255.1"/>
    <property type="molecule type" value="Genomic_DNA"/>
</dbReference>
<dbReference type="InterPro" id="IPR002347">
    <property type="entry name" value="SDR_fam"/>
</dbReference>
<organism evidence="2 3">
    <name type="scientific">Toxoplasma gondii GAB2-2007-GAL-DOM2</name>
    <dbReference type="NCBI Taxonomy" id="1130820"/>
    <lineage>
        <taxon>Eukaryota</taxon>
        <taxon>Sar</taxon>
        <taxon>Alveolata</taxon>
        <taxon>Apicomplexa</taxon>
        <taxon>Conoidasida</taxon>
        <taxon>Coccidia</taxon>
        <taxon>Eucoccidiorida</taxon>
        <taxon>Eimeriorina</taxon>
        <taxon>Sarcocystidae</taxon>
        <taxon>Toxoplasma</taxon>
    </lineage>
</organism>
<dbReference type="PANTHER" id="PTHR43550">
    <property type="entry name" value="3-KETODIHYDROSPHINGOSINE REDUCTASE"/>
    <property type="match status" value="1"/>
</dbReference>
<dbReference type="Proteomes" id="UP000028837">
    <property type="component" value="Unassembled WGS sequence"/>
</dbReference>